<evidence type="ECO:0000256" key="1">
    <source>
        <dbReference type="SAM" id="MobiDB-lite"/>
    </source>
</evidence>
<reference evidence="3" key="1">
    <citation type="submission" date="2025-08" db="UniProtKB">
        <authorList>
            <consortium name="RefSeq"/>
        </authorList>
    </citation>
    <scope>IDENTIFICATION</scope>
    <source>
        <tissue evidence="3">Leaf</tissue>
    </source>
</reference>
<feature type="compositionally biased region" description="Polar residues" evidence="1">
    <location>
        <begin position="88"/>
        <end position="98"/>
    </location>
</feature>
<keyword evidence="2" id="KW-1185">Reference proteome</keyword>
<dbReference type="RefSeq" id="XP_048127156.1">
    <property type="nucleotide sequence ID" value="XM_048271199.1"/>
</dbReference>
<organism evidence="2 3">
    <name type="scientific">Rhodamnia argentea</name>
    <dbReference type="NCBI Taxonomy" id="178133"/>
    <lineage>
        <taxon>Eukaryota</taxon>
        <taxon>Viridiplantae</taxon>
        <taxon>Streptophyta</taxon>
        <taxon>Embryophyta</taxon>
        <taxon>Tracheophyta</taxon>
        <taxon>Spermatophyta</taxon>
        <taxon>Magnoliopsida</taxon>
        <taxon>eudicotyledons</taxon>
        <taxon>Gunneridae</taxon>
        <taxon>Pentapetalae</taxon>
        <taxon>rosids</taxon>
        <taxon>malvids</taxon>
        <taxon>Myrtales</taxon>
        <taxon>Myrtaceae</taxon>
        <taxon>Myrtoideae</taxon>
        <taxon>Myrteae</taxon>
        <taxon>Australasian group</taxon>
        <taxon>Rhodamnia</taxon>
    </lineage>
</organism>
<feature type="region of interest" description="Disordered" evidence="1">
    <location>
        <begin position="110"/>
        <end position="130"/>
    </location>
</feature>
<gene>
    <name evidence="3" type="primary">LOC125312611</name>
</gene>
<proteinExistence type="predicted"/>
<protein>
    <submittedName>
        <fullName evidence="3">Uncharacterized protein LOC125312611</fullName>
    </submittedName>
</protein>
<dbReference type="GeneID" id="125312611"/>
<accession>A0ABM3GS35</accession>
<sequence length="239" mass="26380">MSTLRWTEQLLPQKKRKLDQSIESGKSSVDHGQTLEKNIHHNVKKLVTNLPCGTNFTDIISDSLDEQTIPNSSTSTTGVSTSIEGYQEEQSNSYSAPSTVDLVSPSVVMDESVHDDSSSNSWSQQEMASRNQLLEDPTDEADGLDFSDADEESSVTIRRRVFSLLYLDDEYPPRPMVPIGPGFQAEIPAWGGTCTKNNYNTSESTEYTGTRVWPIEDGIHETLLVSNGQEGTSFALVSH</sequence>
<feature type="region of interest" description="Disordered" evidence="1">
    <location>
        <begin position="66"/>
        <end position="98"/>
    </location>
</feature>
<name>A0ABM3GS35_9MYRT</name>
<feature type="compositionally biased region" description="Low complexity" evidence="1">
    <location>
        <begin position="72"/>
        <end position="82"/>
    </location>
</feature>
<evidence type="ECO:0000313" key="3">
    <source>
        <dbReference type="RefSeq" id="XP_048127156.1"/>
    </source>
</evidence>
<dbReference type="Proteomes" id="UP000827889">
    <property type="component" value="Chromosome 10"/>
</dbReference>
<evidence type="ECO:0000313" key="2">
    <source>
        <dbReference type="Proteomes" id="UP000827889"/>
    </source>
</evidence>